<comment type="caution">
    <text evidence="1">The sequence shown here is derived from an EMBL/GenBank/DDBJ whole genome shotgun (WGS) entry which is preliminary data.</text>
</comment>
<organism evidence="1 2">
    <name type="scientific">Dioscorea alata</name>
    <name type="common">Purple yam</name>
    <dbReference type="NCBI Taxonomy" id="55571"/>
    <lineage>
        <taxon>Eukaryota</taxon>
        <taxon>Viridiplantae</taxon>
        <taxon>Streptophyta</taxon>
        <taxon>Embryophyta</taxon>
        <taxon>Tracheophyta</taxon>
        <taxon>Spermatophyta</taxon>
        <taxon>Magnoliopsida</taxon>
        <taxon>Liliopsida</taxon>
        <taxon>Dioscoreales</taxon>
        <taxon>Dioscoreaceae</taxon>
        <taxon>Dioscorea</taxon>
    </lineage>
</organism>
<protein>
    <submittedName>
        <fullName evidence="1">Zinc finger RING/FYVE/PHD-type protein</fullName>
    </submittedName>
</protein>
<reference evidence="2" key="1">
    <citation type="journal article" date="2022" name="Nat. Commun.">
        <title>Chromosome evolution and the genetic basis of agronomically important traits in greater yam.</title>
        <authorList>
            <person name="Bredeson J.V."/>
            <person name="Lyons J.B."/>
            <person name="Oniyinde I.O."/>
            <person name="Okereke N.R."/>
            <person name="Kolade O."/>
            <person name="Nnabue I."/>
            <person name="Nwadili C.O."/>
            <person name="Hribova E."/>
            <person name="Parker M."/>
            <person name="Nwogha J."/>
            <person name="Shu S."/>
            <person name="Carlson J."/>
            <person name="Kariba R."/>
            <person name="Muthemba S."/>
            <person name="Knop K."/>
            <person name="Barton G.J."/>
            <person name="Sherwood A.V."/>
            <person name="Lopez-Montes A."/>
            <person name="Asiedu R."/>
            <person name="Jamnadass R."/>
            <person name="Muchugi A."/>
            <person name="Goodstein D."/>
            <person name="Egesi C.N."/>
            <person name="Featherston J."/>
            <person name="Asfaw A."/>
            <person name="Simpson G.G."/>
            <person name="Dolezel J."/>
            <person name="Hendre P.S."/>
            <person name="Van Deynze A."/>
            <person name="Kumar P.L."/>
            <person name="Obidiegwu J.E."/>
            <person name="Bhattacharjee R."/>
            <person name="Rokhsar D.S."/>
        </authorList>
    </citation>
    <scope>NUCLEOTIDE SEQUENCE [LARGE SCALE GENOMIC DNA]</scope>
    <source>
        <strain evidence="2">cv. TDa95/00328</strain>
    </source>
</reference>
<dbReference type="Proteomes" id="UP000827976">
    <property type="component" value="Chromosome 10"/>
</dbReference>
<sequence length="986" mass="109039">MDFAVSVGSSVRDELCTRLIQVMSQLINETGDVVVEKESFSRFSMYVKQMKNIIEELHGKRVEARTESRPMRKALEELELDVNKALDVIKSYKSRGRFSLLINSGSLLSKMKQVADEMARDVTLLSLANIDATLELKSKTNEIINGFQSMEFKSAASTEAIIMEIEKCNTARNGGEYAENLLKQIADAVGVMPNVSTVRSEIQLLQQEKEELELRKQRAEALQLSQLIHLLQSLDTMPQSPPETSAGLQNNLISAFVCPLSGEPMEDPVAICCGHSFERKAISDHFERGEINCPVCEEELLQKAISAFDCIESDVLNQALEDLQELIDIPECTAEVSRKGLVSKFVDLMQCSSMNTKATLKCLLCLANHSRENKEVIASKGAIRYMIKRFHRGEIEADAVELLVRLSDEQMIAEQIGNTKDAIPTLVSLVQNPNPEISQKAEIVLRNLPSSNTEFIVKMAEAGHFDPFLAQFHQVPSAARCLMATALARIQLSESAANKFETEDFIRALTKMLYSNPPDSKSACLLCIKKLVTFQRLARWFLLERDTIPALLGLMYSSISENHWKQEATDILISLVGVSEPSDYSTNISLQELHSQHNIDRLLNLTATSTPQTSAALLRFFLAMVQKSEVARDSIHFDQIATICFSSASEGNLQGELPQSPQKESIVTSLVTILTSSRNIEERSTVAGIIGHLPVDDIAIDEMLCRLEALRSILDVISAADARHVGIMTREAIPTADDSTHGLLENALAALLRYTDPAKPELWKQVSKLEVYPTLVHVLSTGSSVAKQQTALALTNLCRCTQHPATSSGAATVEKVTIFTRSRWLTEFLDNSSWCCPFSPSVHPGLCPIHGSACSSGQTFCLIKANAVKPLVQMLSETQSGAPETALMALDTLFIDSRTFSNAAMAIVDNQGIAPILNVMEKGLPPAQEKAIDLFEKIFPHCTLKKPQFERLEGILIHLLHFDNLKRKAASMLGQMKVIPQQSSYF</sequence>
<keyword evidence="2" id="KW-1185">Reference proteome</keyword>
<proteinExistence type="predicted"/>
<accession>A0ACB7V920</accession>
<evidence type="ECO:0000313" key="1">
    <source>
        <dbReference type="EMBL" id="KAH7670106.1"/>
    </source>
</evidence>
<name>A0ACB7V920_DIOAL</name>
<gene>
    <name evidence="1" type="ORF">IHE45_10G003500</name>
</gene>
<dbReference type="EMBL" id="CM037020">
    <property type="protein sequence ID" value="KAH7670106.1"/>
    <property type="molecule type" value="Genomic_DNA"/>
</dbReference>
<evidence type="ECO:0000313" key="2">
    <source>
        <dbReference type="Proteomes" id="UP000827976"/>
    </source>
</evidence>